<organism evidence="1">
    <name type="scientific">Aliivibrio wodanis</name>
    <dbReference type="NCBI Taxonomy" id="80852"/>
    <lineage>
        <taxon>Bacteria</taxon>
        <taxon>Pseudomonadati</taxon>
        <taxon>Pseudomonadota</taxon>
        <taxon>Gammaproteobacteria</taxon>
        <taxon>Vibrionales</taxon>
        <taxon>Vibrionaceae</taxon>
        <taxon>Aliivibrio</taxon>
    </lineage>
</organism>
<reference evidence="1" key="1">
    <citation type="submission" date="2019-09" db="EMBL/GenBank/DDBJ databases">
        <authorList>
            <person name="Hjerde E."/>
        </authorList>
    </citation>
    <scope>NUCLEOTIDE SEQUENCE [LARGE SCALE GENOMIC DNA]</scope>
    <source>
        <strain evidence="1">06/09/160</strain>
        <plasmid evidence="1">pAWOD_2</plasmid>
    </source>
</reference>
<evidence type="ECO:0000313" key="1">
    <source>
        <dbReference type="EMBL" id="VVV07048.1"/>
    </source>
</evidence>
<accession>A0A5Q4ZYV0</accession>
<geneLocation type="plasmid" evidence="1">
    <name>pAWOD_2</name>
</geneLocation>
<gene>
    <name evidence="1" type="ORF">AW0309160_04542</name>
</gene>
<dbReference type="AlphaFoldDB" id="A0A5Q4ZYV0"/>
<protein>
    <submittedName>
        <fullName evidence="1">Uncharacterized protein</fullName>
    </submittedName>
</protein>
<dbReference type="RefSeq" id="WP_130066507.1">
    <property type="nucleotide sequence ID" value="NZ_LR721753.1"/>
</dbReference>
<proteinExistence type="predicted"/>
<sequence>MAVLIKSFGNNTEVSSFTELMQALKEKYAQTSVSLVYTKINEGLKKVVFIDVNVNGDELEVMDSYIPQRPINLEALFV</sequence>
<keyword evidence="1" id="KW-0614">Plasmid</keyword>
<name>A0A5Q4ZYV0_9GAMM</name>
<dbReference type="EMBL" id="LR721753">
    <property type="protein sequence ID" value="VVV07048.1"/>
    <property type="molecule type" value="Genomic_DNA"/>
</dbReference>